<reference evidence="1" key="2">
    <citation type="submission" date="2014-04" db="EMBL/GenBank/DDBJ databases">
        <authorList>
            <person name="Xu Y.W."/>
            <person name="Yang Q."/>
        </authorList>
    </citation>
    <scope>NUCLEOTIDE SEQUENCE</scope>
    <source>
        <strain evidence="1">DSM 44626</strain>
    </source>
</reference>
<dbReference type="Proteomes" id="UP000028880">
    <property type="component" value="Unassembled WGS sequence"/>
</dbReference>
<dbReference type="GO" id="GO:0016740">
    <property type="term" value="F:transferase activity"/>
    <property type="evidence" value="ECO:0007669"/>
    <property type="project" value="UniProtKB-KW"/>
</dbReference>
<reference evidence="1" key="1">
    <citation type="journal article" date="2014" name="Genome Announc.">
        <title>Draft Genome Sequence of Mycobacterium triplex DSM 44626.</title>
        <authorList>
            <person name="Sassi M."/>
            <person name="Croce O."/>
            <person name="Robert C."/>
            <person name="Raoult D."/>
            <person name="Drancourt M."/>
        </authorList>
    </citation>
    <scope>NUCLEOTIDE SEQUENCE [LARGE SCALE GENOMIC DNA]</scope>
    <source>
        <strain evidence="1">DSM 44626</strain>
    </source>
</reference>
<keyword evidence="1" id="KW-0808">Transferase</keyword>
<dbReference type="HOGENOM" id="CLU_1968129_0_0_11"/>
<name>A0A024K3L9_9MYCO</name>
<dbReference type="STRING" id="47839.BN973_04550"/>
<proteinExistence type="predicted"/>
<sequence>MTLAHEPVAVRVPTSWSFTPRWASKVVGACSPGAVIERVGADPVDAGTTSRMRLHLTYRHGEGPSTLLRPALDPDNAWQTDLRTPAYGLTAWLETYASAGYQTDEVSLTLLQRFGTAFDDHGTGNLL</sequence>
<gene>
    <name evidence="1" type="ORF">BN973_04550</name>
</gene>
<protein>
    <submittedName>
        <fullName evidence="1">Putative aminoglycoside phosphotransferase</fullName>
    </submittedName>
</protein>
<dbReference type="AlphaFoldDB" id="A0A024K3L9"/>
<dbReference type="RefSeq" id="WP_139830324.1">
    <property type="nucleotide sequence ID" value="NZ_HG964446.1"/>
</dbReference>
<accession>A0A024K3L9</accession>
<dbReference type="EMBL" id="HG964446">
    <property type="protein sequence ID" value="CDO90157.1"/>
    <property type="molecule type" value="Genomic_DNA"/>
</dbReference>
<organism evidence="1">
    <name type="scientific">Mycobacterium triplex</name>
    <dbReference type="NCBI Taxonomy" id="47839"/>
    <lineage>
        <taxon>Bacteria</taxon>
        <taxon>Bacillati</taxon>
        <taxon>Actinomycetota</taxon>
        <taxon>Actinomycetes</taxon>
        <taxon>Mycobacteriales</taxon>
        <taxon>Mycobacteriaceae</taxon>
        <taxon>Mycobacterium</taxon>
        <taxon>Mycobacterium simiae complex</taxon>
    </lineage>
</organism>
<evidence type="ECO:0000313" key="1">
    <source>
        <dbReference type="EMBL" id="CDO90157.1"/>
    </source>
</evidence>